<evidence type="ECO:0000256" key="1">
    <source>
        <dbReference type="ARBA" id="ARBA00000085"/>
    </source>
</evidence>
<dbReference type="Pfam" id="PF00072">
    <property type="entry name" value="Response_reg"/>
    <property type="match status" value="1"/>
</dbReference>
<evidence type="ECO:0000256" key="7">
    <source>
        <dbReference type="ARBA" id="ARBA00022679"/>
    </source>
</evidence>
<dbReference type="CDD" id="cd16922">
    <property type="entry name" value="HATPase_EvgS-ArcB-TorS-like"/>
    <property type="match status" value="1"/>
</dbReference>
<dbReference type="Pfam" id="PF02518">
    <property type="entry name" value="HATPase_c"/>
    <property type="match status" value="1"/>
</dbReference>
<evidence type="ECO:0000259" key="16">
    <source>
        <dbReference type="PROSITE" id="PS50109"/>
    </source>
</evidence>
<dbReference type="Gene3D" id="3.30.450.20">
    <property type="entry name" value="PAS domain"/>
    <property type="match status" value="3"/>
</dbReference>
<feature type="region of interest" description="Disordered" evidence="15">
    <location>
        <begin position="1"/>
        <end position="22"/>
    </location>
</feature>
<keyword evidence="4" id="KW-1003">Cell membrane</keyword>
<dbReference type="EMBL" id="WIVE01000002">
    <property type="protein sequence ID" value="MQX35270.1"/>
    <property type="molecule type" value="Genomic_DNA"/>
</dbReference>
<proteinExistence type="predicted"/>
<dbReference type="Gene3D" id="3.30.450.40">
    <property type="match status" value="2"/>
</dbReference>
<dbReference type="InterPro" id="IPR036890">
    <property type="entry name" value="HATPase_C_sf"/>
</dbReference>
<feature type="domain" description="Histidine kinase" evidence="16">
    <location>
        <begin position="1056"/>
        <end position="1286"/>
    </location>
</feature>
<feature type="domain" description="Response regulatory" evidence="17">
    <location>
        <begin position="1310"/>
        <end position="1436"/>
    </location>
</feature>
<dbReference type="InterPro" id="IPR001610">
    <property type="entry name" value="PAC"/>
</dbReference>
<dbReference type="Gene3D" id="1.10.287.130">
    <property type="match status" value="1"/>
</dbReference>
<dbReference type="NCBIfam" id="TIGR00229">
    <property type="entry name" value="sensory_box"/>
    <property type="match status" value="2"/>
</dbReference>
<dbReference type="InterPro" id="IPR000014">
    <property type="entry name" value="PAS"/>
</dbReference>
<dbReference type="InterPro" id="IPR003594">
    <property type="entry name" value="HATPase_dom"/>
</dbReference>
<dbReference type="Pfam" id="PF08447">
    <property type="entry name" value="PAS_3"/>
    <property type="match status" value="1"/>
</dbReference>
<accession>A0A7X1ZB28</accession>
<evidence type="ECO:0000256" key="6">
    <source>
        <dbReference type="ARBA" id="ARBA00022553"/>
    </source>
</evidence>
<dbReference type="InterPro" id="IPR013655">
    <property type="entry name" value="PAS_fold_3"/>
</dbReference>
<feature type="region of interest" description="Disordered" evidence="15">
    <location>
        <begin position="1440"/>
        <end position="1470"/>
    </location>
</feature>
<dbReference type="PRINTS" id="PR00344">
    <property type="entry name" value="BCTRLSENSOR"/>
</dbReference>
<evidence type="ECO:0000256" key="3">
    <source>
        <dbReference type="ARBA" id="ARBA00012438"/>
    </source>
</evidence>
<dbReference type="InterPro" id="IPR008207">
    <property type="entry name" value="Sig_transdc_His_kin_Hpt_dom"/>
</dbReference>
<dbReference type="SMART" id="SM00065">
    <property type="entry name" value="GAF"/>
    <property type="match status" value="2"/>
</dbReference>
<dbReference type="SUPFAM" id="SSF52172">
    <property type="entry name" value="CheY-like"/>
    <property type="match status" value="1"/>
</dbReference>
<keyword evidence="11" id="KW-1133">Transmembrane helix</keyword>
<dbReference type="InterPro" id="IPR000700">
    <property type="entry name" value="PAS-assoc_C"/>
</dbReference>
<evidence type="ECO:0000256" key="9">
    <source>
        <dbReference type="ARBA" id="ARBA00022777"/>
    </source>
</evidence>
<evidence type="ECO:0000259" key="18">
    <source>
        <dbReference type="PROSITE" id="PS50112"/>
    </source>
</evidence>
<dbReference type="PANTHER" id="PTHR43047">
    <property type="entry name" value="TWO-COMPONENT HISTIDINE PROTEIN KINASE"/>
    <property type="match status" value="1"/>
</dbReference>
<dbReference type="EC" id="2.7.13.3" evidence="3"/>
<dbReference type="GO" id="GO:0005886">
    <property type="term" value="C:plasma membrane"/>
    <property type="evidence" value="ECO:0007669"/>
    <property type="project" value="UniProtKB-SubCell"/>
</dbReference>
<dbReference type="Gene3D" id="3.30.565.10">
    <property type="entry name" value="Histidine kinase-like ATPase, C-terminal domain"/>
    <property type="match status" value="1"/>
</dbReference>
<dbReference type="SMART" id="SM00086">
    <property type="entry name" value="PAC"/>
    <property type="match status" value="3"/>
</dbReference>
<dbReference type="Pfam" id="PF00512">
    <property type="entry name" value="HisKA"/>
    <property type="match status" value="1"/>
</dbReference>
<dbReference type="InterPro" id="IPR004358">
    <property type="entry name" value="Sig_transdc_His_kin-like_C"/>
</dbReference>
<evidence type="ECO:0000313" key="20">
    <source>
        <dbReference type="EMBL" id="MQX35270.1"/>
    </source>
</evidence>
<evidence type="ECO:0000256" key="5">
    <source>
        <dbReference type="ARBA" id="ARBA00022519"/>
    </source>
</evidence>
<dbReference type="Gene3D" id="1.20.120.160">
    <property type="entry name" value="HPT domain"/>
    <property type="match status" value="1"/>
</dbReference>
<dbReference type="SUPFAM" id="SSF55874">
    <property type="entry name" value="ATPase domain of HSP90 chaperone/DNA topoisomerase II/histidine kinase"/>
    <property type="match status" value="1"/>
</dbReference>
<dbReference type="SMART" id="SM00388">
    <property type="entry name" value="HisKA"/>
    <property type="match status" value="1"/>
</dbReference>
<sequence>MAPDTFPSPQDDTPATAGGPGPLSVLAALAQDLTDPGLSVETIAHRTTAALLSLPGVAESRLLRLPGRLEVSRAGTAAPPPRTHDAPDRLTRTVTVDRRAWGLLEVALPPSDPPPDTTVADALTLAAVLVARAVCQAEGLTRTAPGAQALAMREAIGARLDAGMTMVEALHGQAASLLSMAQADVMVVSALGERLAIGCTETEADTLICGCRGAGDSPVVSPPGAAIGSPGTAPGDWGACALLPFGVGGGDGLAIARRAPPEGVDGAFSPEEASDLLRLHRFLLERFALMSIHRRGLLGRQLTDVAGALLTGPGGQAFEQALGIAARAVGADRAMIVAPPSEGGGGTGARASGRLQVYQWVRSDLPPGVALPPWRPSTDLLARLETEVARSGVLRRPRAAELPAVLREGPAAAPLGAARSLLVLPMAEQPRIGGVVVFAALCQTRAWSDRDVLFASFAAELLGQCLRGCATMADAGGEDRFRALFHQSRDPLFLLDQEARLVDMNRAAEELTGFTLAALRSVPIETTACVDGRPLTRAALLTRLAMVEPGRLGHMEADHLRPDGVRVPLEIAMRRFASGGQVLHVLSAQDISARRASEEAADRRAARDELMLSLAKRFVRQPLDTAAAHAFERVGQFLGVGSVVMQEPGGTGDDLSTRLVWQADPERCVCPRMIADLPKARLGLAVGRWWRWSSGHDGEGEGDGAGGGVQADGVSRRVTAKQFLAAPVVVEDEAVAQIVLADCSQSQRSWSDEDTRLLAFLCELYAIALSHLRERSARAASERRLEAFTSNLPGVIWRRVRRPDGCLVYTFMSGNLWQFIGVTLEEVLRDPDLALNTIHPEDKPGFLQSVDEAAAAQADWSHEFRLVSRTGEQKWVHASGVFQRLSDGCVAWDGFTLDITDRKRSEQALRESETRFRTAFNRAAEGMALIGRNGRWQRVNQSLATLLRTSADVVTGTPVIRWVDRAHRQDVRDLMRPAGGVPSTLLETQVQARRADGSSVWVHGKVAPVLDDGGAVLYWVAHIQDVSAQRATQDLLVAARDQAEATARAKSDFLAMMSHEIRTPLTGIIGLAELLQRDSLAPAPRRRAGRIESAGRLLLGMLDDILMLSKGESGRMAAIHTVFSPASVVSEVRGLLSANAESKGLRLSMDLAPGLPARASGPAPFVRQVLFNLAGNAVKFTHRGRVCLRATWVDGAAATGPDGAVTRPHLLLEVEDTGIGIDPRDRVRLFDPFSQAVRDRAGQSRGGVGLGLAICRRMVDAMDGSFGMDSAPGQGSRFWFRVPLEPVPDQGEAAGGADPRDVPGRPGGLTVVVVDDDDINREVMAGLLAALDCKAIGFPDGRALLAAAADGGLRPPDAVLMDLHMPGPGGAETTRRLRDMGGVWETVPVLGVTAGDTGASRLGKGAGAAGGVMGMAACLVKPITLTALGAALCRHVARRAESAASPTDPPACSDPLPHDDDDGPDAASDPRVLDATVWRRRVTLLGRDRLAARIADLDAVARDLGVWAGGEGERDPHAMAVLAHRIKGAAVTLGATVLAAWAGRLERAILASHPVAPDQSDAGAPGVTAATPVVAEAAGFLSAWAAAHRAFLSGLAAAGLEGAEG</sequence>
<evidence type="ECO:0000259" key="19">
    <source>
        <dbReference type="PROSITE" id="PS50113"/>
    </source>
</evidence>
<feature type="domain" description="PAS" evidence="18">
    <location>
        <begin position="477"/>
        <end position="515"/>
    </location>
</feature>
<keyword evidence="6 14" id="KW-0597">Phosphoprotein</keyword>
<dbReference type="InterPro" id="IPR005467">
    <property type="entry name" value="His_kinase_dom"/>
</dbReference>
<evidence type="ECO:0000256" key="15">
    <source>
        <dbReference type="SAM" id="MobiDB-lite"/>
    </source>
</evidence>
<dbReference type="Pfam" id="PF01627">
    <property type="entry name" value="Hpt"/>
    <property type="match status" value="1"/>
</dbReference>
<dbReference type="OrthoDB" id="9801651at2"/>
<dbReference type="PROSITE" id="PS50112">
    <property type="entry name" value="PAS"/>
    <property type="match status" value="1"/>
</dbReference>
<keyword evidence="13" id="KW-0472">Membrane</keyword>
<dbReference type="SUPFAM" id="SSF47226">
    <property type="entry name" value="Histidine-containing phosphotransfer domain, HPT domain"/>
    <property type="match status" value="1"/>
</dbReference>
<comment type="catalytic activity">
    <reaction evidence="1">
        <text>ATP + protein L-histidine = ADP + protein N-phospho-L-histidine.</text>
        <dbReference type="EC" id="2.7.13.3"/>
    </reaction>
</comment>
<dbReference type="Proteomes" id="UP000434582">
    <property type="component" value="Unassembled WGS sequence"/>
</dbReference>
<dbReference type="InterPro" id="IPR003018">
    <property type="entry name" value="GAF"/>
</dbReference>
<keyword evidence="5" id="KW-0997">Cell inner membrane</keyword>
<dbReference type="CDD" id="cd00130">
    <property type="entry name" value="PAS"/>
    <property type="match status" value="2"/>
</dbReference>
<dbReference type="GO" id="GO:0000155">
    <property type="term" value="F:phosphorelay sensor kinase activity"/>
    <property type="evidence" value="ECO:0007669"/>
    <property type="project" value="InterPro"/>
</dbReference>
<dbReference type="PROSITE" id="PS50113">
    <property type="entry name" value="PAC"/>
    <property type="match status" value="2"/>
</dbReference>
<dbReference type="InterPro" id="IPR003661">
    <property type="entry name" value="HisK_dim/P_dom"/>
</dbReference>
<keyword evidence="9" id="KW-0418">Kinase</keyword>
<dbReference type="InterPro" id="IPR011006">
    <property type="entry name" value="CheY-like_superfamily"/>
</dbReference>
<evidence type="ECO:0000256" key="14">
    <source>
        <dbReference type="PROSITE-ProRule" id="PRU00169"/>
    </source>
</evidence>
<dbReference type="InterPro" id="IPR035965">
    <property type="entry name" value="PAS-like_dom_sf"/>
</dbReference>
<evidence type="ECO:0000256" key="2">
    <source>
        <dbReference type="ARBA" id="ARBA00004429"/>
    </source>
</evidence>
<dbReference type="SMART" id="SM00448">
    <property type="entry name" value="REC"/>
    <property type="match status" value="1"/>
</dbReference>
<dbReference type="Gene3D" id="3.40.50.2300">
    <property type="match status" value="1"/>
</dbReference>
<dbReference type="SUPFAM" id="SSF47384">
    <property type="entry name" value="Homodimeric domain of signal transducing histidine kinase"/>
    <property type="match status" value="1"/>
</dbReference>
<evidence type="ECO:0000259" key="17">
    <source>
        <dbReference type="PROSITE" id="PS50110"/>
    </source>
</evidence>
<organism evidence="20 21">
    <name type="scientific">Roseospira navarrensis</name>
    <dbReference type="NCBI Taxonomy" id="140058"/>
    <lineage>
        <taxon>Bacteria</taxon>
        <taxon>Pseudomonadati</taxon>
        <taxon>Pseudomonadota</taxon>
        <taxon>Alphaproteobacteria</taxon>
        <taxon>Rhodospirillales</taxon>
        <taxon>Rhodospirillaceae</taxon>
        <taxon>Roseospira</taxon>
    </lineage>
</organism>
<evidence type="ECO:0000256" key="13">
    <source>
        <dbReference type="ARBA" id="ARBA00023136"/>
    </source>
</evidence>
<evidence type="ECO:0000256" key="4">
    <source>
        <dbReference type="ARBA" id="ARBA00022475"/>
    </source>
</evidence>
<dbReference type="InterPro" id="IPR036641">
    <property type="entry name" value="HPT_dom_sf"/>
</dbReference>
<dbReference type="Pfam" id="PF13426">
    <property type="entry name" value="PAS_9"/>
    <property type="match status" value="1"/>
</dbReference>
<dbReference type="InterPro" id="IPR029016">
    <property type="entry name" value="GAF-like_dom_sf"/>
</dbReference>
<dbReference type="SMART" id="SM00387">
    <property type="entry name" value="HATPase_c"/>
    <property type="match status" value="1"/>
</dbReference>
<dbReference type="PROSITE" id="PS50109">
    <property type="entry name" value="HIS_KIN"/>
    <property type="match status" value="1"/>
</dbReference>
<dbReference type="Pfam" id="PF13188">
    <property type="entry name" value="PAS_8"/>
    <property type="match status" value="1"/>
</dbReference>
<feature type="domain" description="PAC" evidence="19">
    <location>
        <begin position="860"/>
        <end position="911"/>
    </location>
</feature>
<dbReference type="PROSITE" id="PS50110">
    <property type="entry name" value="RESPONSE_REGULATORY"/>
    <property type="match status" value="1"/>
</dbReference>
<dbReference type="InterPro" id="IPR036097">
    <property type="entry name" value="HisK_dim/P_sf"/>
</dbReference>
<evidence type="ECO:0000256" key="10">
    <source>
        <dbReference type="ARBA" id="ARBA00022840"/>
    </source>
</evidence>
<keyword evidence="21" id="KW-1185">Reference proteome</keyword>
<reference evidence="20 21" key="1">
    <citation type="submission" date="2019-10" db="EMBL/GenBank/DDBJ databases">
        <title>Draft whole-genome sequence of the purple nonsulfur photosynthetic bacterium Roseospira navarrensis DSM 15114.</title>
        <authorList>
            <person name="Kyndt J.A."/>
            <person name="Meyer T.E."/>
        </authorList>
    </citation>
    <scope>NUCLEOTIDE SEQUENCE [LARGE SCALE GENOMIC DNA]</scope>
    <source>
        <strain evidence="20 21">DSM 15114</strain>
    </source>
</reference>
<gene>
    <name evidence="20" type="ORF">GHC57_01935</name>
</gene>
<dbReference type="SMART" id="SM00091">
    <property type="entry name" value="PAS"/>
    <property type="match status" value="3"/>
</dbReference>
<keyword evidence="12" id="KW-0902">Two-component regulatory system</keyword>
<dbReference type="InterPro" id="IPR001789">
    <property type="entry name" value="Sig_transdc_resp-reg_receiver"/>
</dbReference>
<evidence type="ECO:0000313" key="21">
    <source>
        <dbReference type="Proteomes" id="UP000434582"/>
    </source>
</evidence>
<evidence type="ECO:0000256" key="12">
    <source>
        <dbReference type="ARBA" id="ARBA00023012"/>
    </source>
</evidence>
<keyword evidence="7" id="KW-0808">Transferase</keyword>
<evidence type="ECO:0000256" key="11">
    <source>
        <dbReference type="ARBA" id="ARBA00022989"/>
    </source>
</evidence>
<dbReference type="RefSeq" id="WP_153340570.1">
    <property type="nucleotide sequence ID" value="NZ_WIVE01000002.1"/>
</dbReference>
<keyword evidence="8" id="KW-0812">Transmembrane</keyword>
<protein>
    <recommendedName>
        <fullName evidence="3">histidine kinase</fullName>
        <ecNumber evidence="3">2.7.13.3</ecNumber>
    </recommendedName>
</protein>
<dbReference type="CDD" id="cd00082">
    <property type="entry name" value="HisKA"/>
    <property type="match status" value="1"/>
</dbReference>
<dbReference type="SUPFAM" id="SSF55781">
    <property type="entry name" value="GAF domain-like"/>
    <property type="match status" value="2"/>
</dbReference>
<name>A0A7X1ZB28_9PROT</name>
<feature type="modified residue" description="4-aspartylphosphate" evidence="14">
    <location>
        <position position="1362"/>
    </location>
</feature>
<keyword evidence="10" id="KW-0067">ATP-binding</keyword>
<dbReference type="PANTHER" id="PTHR43047:SF64">
    <property type="entry name" value="HISTIDINE KINASE CONTAINING CHEY-HOMOLOGOUS RECEIVER DOMAIN AND PAS DOMAIN-RELATED"/>
    <property type="match status" value="1"/>
</dbReference>
<keyword evidence="10" id="KW-0547">Nucleotide-binding</keyword>
<comment type="caution">
    <text evidence="20">The sequence shown here is derived from an EMBL/GenBank/DDBJ whole genome shotgun (WGS) entry which is preliminary data.</text>
</comment>
<evidence type="ECO:0000256" key="8">
    <source>
        <dbReference type="ARBA" id="ARBA00022692"/>
    </source>
</evidence>
<feature type="domain" description="PAC" evidence="19">
    <location>
        <begin position="986"/>
        <end position="1038"/>
    </location>
</feature>
<dbReference type="SUPFAM" id="SSF55785">
    <property type="entry name" value="PYP-like sensor domain (PAS domain)"/>
    <property type="match status" value="3"/>
</dbReference>
<comment type="subcellular location">
    <subcellularLocation>
        <location evidence="2">Cell inner membrane</location>
        <topology evidence="2">Multi-pass membrane protein</topology>
    </subcellularLocation>
</comment>